<feature type="non-terminal residue" evidence="2">
    <location>
        <position position="135"/>
    </location>
</feature>
<keyword evidence="3" id="KW-1185">Reference proteome</keyword>
<evidence type="ECO:0000313" key="2">
    <source>
        <dbReference type="EMBL" id="KND94326.1"/>
    </source>
</evidence>
<organism evidence="2 3">
    <name type="scientific">Tolypocladium ophioglossoides (strain CBS 100239)</name>
    <name type="common">Snaketongue truffleclub</name>
    <name type="synonym">Elaphocordyceps ophioglossoides</name>
    <dbReference type="NCBI Taxonomy" id="1163406"/>
    <lineage>
        <taxon>Eukaryota</taxon>
        <taxon>Fungi</taxon>
        <taxon>Dikarya</taxon>
        <taxon>Ascomycota</taxon>
        <taxon>Pezizomycotina</taxon>
        <taxon>Sordariomycetes</taxon>
        <taxon>Hypocreomycetidae</taxon>
        <taxon>Hypocreales</taxon>
        <taxon>Ophiocordycipitaceae</taxon>
        <taxon>Tolypocladium</taxon>
    </lineage>
</organism>
<dbReference type="Proteomes" id="UP000036947">
    <property type="component" value="Unassembled WGS sequence"/>
</dbReference>
<name>A0A0L0NJN9_TOLOC</name>
<feature type="non-terminal residue" evidence="2">
    <location>
        <position position="1"/>
    </location>
</feature>
<comment type="caution">
    <text evidence="2">The sequence shown here is derived from an EMBL/GenBank/DDBJ whole genome shotgun (WGS) entry which is preliminary data.</text>
</comment>
<dbReference type="EMBL" id="LFRF01000002">
    <property type="protein sequence ID" value="KND94326.1"/>
    <property type="molecule type" value="Genomic_DNA"/>
</dbReference>
<evidence type="ECO:0000256" key="1">
    <source>
        <dbReference type="SAM" id="Phobius"/>
    </source>
</evidence>
<feature type="transmembrane region" description="Helical" evidence="1">
    <location>
        <begin position="101"/>
        <end position="126"/>
    </location>
</feature>
<sequence>RLFHQENTTRDLGTTIFRKLAGNESTIEHFEKLVVEDPVWGILSVVQDEEELRREYQFMGLRFSNNIREFTQHIDVGWLGEEGISEERLERRRRTGPNKRVFDYMVNYGVAYGYVAAGKSLMFLYIDRANPQTSY</sequence>
<dbReference type="OrthoDB" id="4922377at2759"/>
<accession>A0A0L0NJN9</accession>
<reference evidence="2 3" key="1">
    <citation type="journal article" date="2015" name="BMC Genomics">
        <title>The genome of the truffle-parasite Tolypocladium ophioglossoides and the evolution of antifungal peptaibiotics.</title>
        <authorList>
            <person name="Quandt C.A."/>
            <person name="Bushley K.E."/>
            <person name="Spatafora J.W."/>
        </authorList>
    </citation>
    <scope>NUCLEOTIDE SEQUENCE [LARGE SCALE GENOMIC DNA]</scope>
    <source>
        <strain evidence="2 3">CBS 100239</strain>
    </source>
</reference>
<protein>
    <submittedName>
        <fullName evidence="2">Uncharacterized protein</fullName>
    </submittedName>
</protein>
<keyword evidence="1" id="KW-1133">Transmembrane helix</keyword>
<gene>
    <name evidence="2" type="ORF">TOPH_00741</name>
</gene>
<dbReference type="STRING" id="1163406.A0A0L0NJN9"/>
<evidence type="ECO:0000313" key="3">
    <source>
        <dbReference type="Proteomes" id="UP000036947"/>
    </source>
</evidence>
<dbReference type="AlphaFoldDB" id="A0A0L0NJN9"/>
<keyword evidence="1" id="KW-0812">Transmembrane</keyword>
<keyword evidence="1" id="KW-0472">Membrane</keyword>
<proteinExistence type="predicted"/>